<evidence type="ECO:0000313" key="1">
    <source>
        <dbReference type="EnsemblMetazoa" id="SMAR006924-PA"/>
    </source>
</evidence>
<name>T1J082_STRMM</name>
<sequence>MASTSVLFFSPRNSGLSEAKRFSASFPGFSFLSFAMPTIRRAEALFQRKNVRFSVRLISIDDFDGLSFLIRR</sequence>
<reference evidence="1" key="2">
    <citation type="submission" date="2015-02" db="UniProtKB">
        <authorList>
            <consortium name="EnsemblMetazoa"/>
        </authorList>
    </citation>
    <scope>IDENTIFICATION</scope>
</reference>
<dbReference type="EnsemblMetazoa" id="SMAR006924-RA">
    <property type="protein sequence ID" value="SMAR006924-PA"/>
    <property type="gene ID" value="SMAR006924"/>
</dbReference>
<proteinExistence type="predicted"/>
<evidence type="ECO:0000313" key="2">
    <source>
        <dbReference type="Proteomes" id="UP000014500"/>
    </source>
</evidence>
<reference evidence="2" key="1">
    <citation type="submission" date="2011-05" db="EMBL/GenBank/DDBJ databases">
        <authorList>
            <person name="Richards S.R."/>
            <person name="Qu J."/>
            <person name="Jiang H."/>
            <person name="Jhangiani S.N."/>
            <person name="Agravi P."/>
            <person name="Goodspeed R."/>
            <person name="Gross S."/>
            <person name="Mandapat C."/>
            <person name="Jackson L."/>
            <person name="Mathew T."/>
            <person name="Pu L."/>
            <person name="Thornton R."/>
            <person name="Saada N."/>
            <person name="Wilczek-Boney K.B."/>
            <person name="Lee S."/>
            <person name="Kovar C."/>
            <person name="Wu Y."/>
            <person name="Scherer S.E."/>
            <person name="Worley K.C."/>
            <person name="Muzny D.M."/>
            <person name="Gibbs R."/>
        </authorList>
    </citation>
    <scope>NUCLEOTIDE SEQUENCE</scope>
    <source>
        <strain evidence="2">Brora</strain>
    </source>
</reference>
<organism evidence="1 2">
    <name type="scientific">Strigamia maritima</name>
    <name type="common">European centipede</name>
    <name type="synonym">Geophilus maritimus</name>
    <dbReference type="NCBI Taxonomy" id="126957"/>
    <lineage>
        <taxon>Eukaryota</taxon>
        <taxon>Metazoa</taxon>
        <taxon>Ecdysozoa</taxon>
        <taxon>Arthropoda</taxon>
        <taxon>Myriapoda</taxon>
        <taxon>Chilopoda</taxon>
        <taxon>Pleurostigmophora</taxon>
        <taxon>Geophilomorpha</taxon>
        <taxon>Linotaeniidae</taxon>
        <taxon>Strigamia</taxon>
    </lineage>
</organism>
<dbReference type="AlphaFoldDB" id="T1J082"/>
<accession>T1J082</accession>
<dbReference type="HOGENOM" id="CLU_2725406_0_0_1"/>
<dbReference type="Proteomes" id="UP000014500">
    <property type="component" value="Unassembled WGS sequence"/>
</dbReference>
<keyword evidence="2" id="KW-1185">Reference proteome</keyword>
<protein>
    <submittedName>
        <fullName evidence="1">Uncharacterized protein</fullName>
    </submittedName>
</protein>
<dbReference type="EMBL" id="JH431734">
    <property type="status" value="NOT_ANNOTATED_CDS"/>
    <property type="molecule type" value="Genomic_DNA"/>
</dbReference>